<accession>A0AAD1KX96</accession>
<organism evidence="1 2">
    <name type="scientific">Thermus thermophilus</name>
    <dbReference type="NCBI Taxonomy" id="274"/>
    <lineage>
        <taxon>Bacteria</taxon>
        <taxon>Thermotogati</taxon>
        <taxon>Deinococcota</taxon>
        <taxon>Deinococci</taxon>
        <taxon>Thermales</taxon>
        <taxon>Thermaceae</taxon>
        <taxon>Thermus</taxon>
    </lineage>
</organism>
<evidence type="ECO:0000313" key="2">
    <source>
        <dbReference type="Proteomes" id="UP000825379"/>
    </source>
</evidence>
<reference evidence="1" key="1">
    <citation type="submission" date="2021-07" db="EMBL/GenBank/DDBJ databases">
        <title>Complete genome sequences of four Thermus thermophilus strains isolated from Arima Hot Spring in Japan.</title>
        <authorList>
            <person name="Tomariguchi N."/>
            <person name="Ueno Y."/>
            <person name="Miyazaki K."/>
        </authorList>
    </citation>
    <scope>NUCLEOTIDE SEQUENCE</scope>
    <source>
        <strain evidence="1">AA1-1</strain>
    </source>
</reference>
<evidence type="ECO:0008006" key="3">
    <source>
        <dbReference type="Google" id="ProtNLM"/>
    </source>
</evidence>
<protein>
    <recommendedName>
        <fullName evidence="3">TFIIB-type zinc ribbon-containing protein</fullName>
    </recommendedName>
</protein>
<dbReference type="EMBL" id="AP024926">
    <property type="protein sequence ID" value="BCZ87900.1"/>
    <property type="molecule type" value="Genomic_DNA"/>
</dbReference>
<sequence length="166" mass="18052">MRMVCPVCGEALELEGYEVGDLVDCEACGAVLRLLSDGGLEVVVPPGGEKEPLWGLEAYGDGEEAVLRFSDGTLEEEVRVAKVELAEALRRLEEGVGDEAPEEAEDEPNQEPDYLTVHVEAEPGPLVLRRIVYRGAPDLLEFTLPSGSVYEFPFREALALLRPVVG</sequence>
<dbReference type="AlphaFoldDB" id="A0AAD1KX96"/>
<evidence type="ECO:0000313" key="1">
    <source>
        <dbReference type="EMBL" id="BCZ87900.1"/>
    </source>
</evidence>
<dbReference type="Gene3D" id="2.20.28.160">
    <property type="match status" value="1"/>
</dbReference>
<dbReference type="Proteomes" id="UP000825379">
    <property type="component" value="Chromosome"/>
</dbReference>
<name>A0AAD1KX96_THETH</name>
<gene>
    <name evidence="1" type="ORF">TthAA11_20820</name>
</gene>
<proteinExistence type="predicted"/>